<reference evidence="7" key="1">
    <citation type="submission" date="2020-01" db="EMBL/GenBank/DDBJ databases">
        <title>Development of genomics and gene disruption for Polysphondylium violaceum indicates a role for the polyketide synthase stlB in stalk morphogenesis.</title>
        <authorList>
            <person name="Narita B."/>
            <person name="Kawabe Y."/>
            <person name="Kin K."/>
            <person name="Saito T."/>
            <person name="Gibbs R."/>
            <person name="Kuspa A."/>
            <person name="Muzny D."/>
            <person name="Queller D."/>
            <person name="Richards S."/>
            <person name="Strassman J."/>
            <person name="Sucgang R."/>
            <person name="Worley K."/>
            <person name="Schaap P."/>
        </authorList>
    </citation>
    <scope>NUCLEOTIDE SEQUENCE</scope>
    <source>
        <strain evidence="7">QSvi11</strain>
    </source>
</reference>
<sequence length="183" mass="20836">MFGVISNSLKTISNRLYTFSLFNHTKIICHSTRYTLPTATTTNSYRYFCSNNNKKMNLSDDEWRVKLTPEQFKVLRQKGTERGGTGEYDKHFEKDGVYHCAGCDAPLYKSDSKFDSGCGWPAFFDSVPGALTIHEDNSFGMKRIEICCKNCGGHLGHVFKNEGFKTPTNERHCVNSICLKFKK</sequence>
<comment type="cofactor">
    <cofactor evidence="5">
        <name>Zn(2+)</name>
        <dbReference type="ChEBI" id="CHEBI:29105"/>
    </cofactor>
    <text evidence="5">Binds 1 zinc ion per subunit.</text>
</comment>
<dbReference type="PROSITE" id="PS51790">
    <property type="entry name" value="MSRB"/>
    <property type="match status" value="1"/>
</dbReference>
<dbReference type="EC" id="1.8.4.12" evidence="5"/>
<keyword evidence="8" id="KW-1185">Reference proteome</keyword>
<dbReference type="InterPro" id="IPR028427">
    <property type="entry name" value="Met_Sox_Rdtase_MsrB"/>
</dbReference>
<evidence type="ECO:0000313" key="7">
    <source>
        <dbReference type="EMBL" id="KAF2077696.1"/>
    </source>
</evidence>
<dbReference type="Proteomes" id="UP000695562">
    <property type="component" value="Unassembled WGS sequence"/>
</dbReference>
<dbReference type="Pfam" id="PF01641">
    <property type="entry name" value="SelR"/>
    <property type="match status" value="1"/>
</dbReference>
<name>A0A8J4Q9X1_9MYCE</name>
<evidence type="ECO:0000313" key="8">
    <source>
        <dbReference type="Proteomes" id="UP000695562"/>
    </source>
</evidence>
<protein>
    <recommendedName>
        <fullName evidence="5">Peptide-methionine (R)-S-oxide reductase</fullName>
        <ecNumber evidence="5">1.8.4.12</ecNumber>
    </recommendedName>
</protein>
<dbReference type="GO" id="GO:0033743">
    <property type="term" value="F:peptide-methionine (R)-S-oxide reductase activity"/>
    <property type="evidence" value="ECO:0007669"/>
    <property type="project" value="UniProtKB-EC"/>
</dbReference>
<comment type="caution">
    <text evidence="7">The sequence shown here is derived from an EMBL/GenBank/DDBJ whole genome shotgun (WGS) entry which is preliminary data.</text>
</comment>
<dbReference type="GO" id="GO:0046872">
    <property type="term" value="F:metal ion binding"/>
    <property type="evidence" value="ECO:0007669"/>
    <property type="project" value="UniProtKB-KW"/>
</dbReference>
<dbReference type="SUPFAM" id="SSF51316">
    <property type="entry name" value="Mss4-like"/>
    <property type="match status" value="1"/>
</dbReference>
<evidence type="ECO:0000256" key="4">
    <source>
        <dbReference type="ARBA" id="ARBA00023002"/>
    </source>
</evidence>
<dbReference type="AlphaFoldDB" id="A0A8J4Q9X1"/>
<keyword evidence="3 5" id="KW-0862">Zinc</keyword>
<gene>
    <name evidence="7" type="ORF">CYY_001012</name>
</gene>
<proteinExistence type="inferred from homology"/>
<evidence type="ECO:0000256" key="5">
    <source>
        <dbReference type="RuleBase" id="RU365044"/>
    </source>
</evidence>
<dbReference type="GO" id="GO:0006979">
    <property type="term" value="P:response to oxidative stress"/>
    <property type="evidence" value="ECO:0007669"/>
    <property type="project" value="InterPro"/>
</dbReference>
<dbReference type="GO" id="GO:0030091">
    <property type="term" value="P:protein repair"/>
    <property type="evidence" value="ECO:0007669"/>
    <property type="project" value="InterPro"/>
</dbReference>
<feature type="domain" description="MsrB" evidence="6">
    <location>
        <begin position="60"/>
        <end position="183"/>
    </location>
</feature>
<keyword evidence="4 5" id="KW-0560">Oxidoreductase</keyword>
<comment type="similarity">
    <text evidence="1 5">Belongs to the MsrB Met sulfoxide reductase family.</text>
</comment>
<dbReference type="Gene3D" id="2.170.150.20">
    <property type="entry name" value="Peptide methionine sulfoxide reductase"/>
    <property type="match status" value="1"/>
</dbReference>
<dbReference type="InterPro" id="IPR002579">
    <property type="entry name" value="Met_Sox_Rdtase_MsrB_dom"/>
</dbReference>
<comment type="catalytic activity">
    <reaction evidence="5">
        <text>L-methionyl-[protein] + [thioredoxin]-disulfide + H2O = L-methionyl-(R)-S-oxide-[protein] + [thioredoxin]-dithiol</text>
        <dbReference type="Rhea" id="RHEA:24164"/>
        <dbReference type="Rhea" id="RHEA-COMP:10698"/>
        <dbReference type="Rhea" id="RHEA-COMP:10700"/>
        <dbReference type="Rhea" id="RHEA-COMP:12313"/>
        <dbReference type="Rhea" id="RHEA-COMP:12314"/>
        <dbReference type="ChEBI" id="CHEBI:15377"/>
        <dbReference type="ChEBI" id="CHEBI:16044"/>
        <dbReference type="ChEBI" id="CHEBI:29950"/>
        <dbReference type="ChEBI" id="CHEBI:45764"/>
        <dbReference type="ChEBI" id="CHEBI:50058"/>
        <dbReference type="EC" id="1.8.4.12"/>
    </reaction>
</comment>
<dbReference type="InterPro" id="IPR011057">
    <property type="entry name" value="Mss4-like_sf"/>
</dbReference>
<keyword evidence="2 5" id="KW-0479">Metal-binding</keyword>
<evidence type="ECO:0000256" key="2">
    <source>
        <dbReference type="ARBA" id="ARBA00022723"/>
    </source>
</evidence>
<organism evidence="7 8">
    <name type="scientific">Polysphondylium violaceum</name>
    <dbReference type="NCBI Taxonomy" id="133409"/>
    <lineage>
        <taxon>Eukaryota</taxon>
        <taxon>Amoebozoa</taxon>
        <taxon>Evosea</taxon>
        <taxon>Eumycetozoa</taxon>
        <taxon>Dictyostelia</taxon>
        <taxon>Dictyosteliales</taxon>
        <taxon>Dictyosteliaceae</taxon>
        <taxon>Polysphondylium</taxon>
    </lineage>
</organism>
<accession>A0A8J4Q9X1</accession>
<evidence type="ECO:0000256" key="3">
    <source>
        <dbReference type="ARBA" id="ARBA00022833"/>
    </source>
</evidence>
<dbReference type="PANTHER" id="PTHR46081:SF8">
    <property type="entry name" value="PEPTIDE METHIONINE SULFOXIDE REDUCTASE 2"/>
    <property type="match status" value="1"/>
</dbReference>
<dbReference type="EMBL" id="AJWJ01000022">
    <property type="protein sequence ID" value="KAF2077696.1"/>
    <property type="molecule type" value="Genomic_DNA"/>
</dbReference>
<dbReference type="NCBIfam" id="TIGR00357">
    <property type="entry name" value="peptide-methionine (R)-S-oxide reductase MsrB"/>
    <property type="match status" value="1"/>
</dbReference>
<evidence type="ECO:0000259" key="6">
    <source>
        <dbReference type="PROSITE" id="PS51790"/>
    </source>
</evidence>
<evidence type="ECO:0000256" key="1">
    <source>
        <dbReference type="ARBA" id="ARBA00007174"/>
    </source>
</evidence>
<dbReference type="PANTHER" id="PTHR46081">
    <property type="entry name" value="PEPTIDE METHIONINE SULFOXIDE REDUCTASE 2"/>
    <property type="match status" value="1"/>
</dbReference>
<dbReference type="OrthoDB" id="44061at2759"/>